<reference evidence="10" key="2">
    <citation type="journal article" date="2023" name="IMA Fungus">
        <title>Comparative genomic study of the Penicillium genus elucidates a diverse pangenome and 15 lateral gene transfer events.</title>
        <authorList>
            <person name="Petersen C."/>
            <person name="Sorensen T."/>
            <person name="Nielsen M.R."/>
            <person name="Sondergaard T.E."/>
            <person name="Sorensen J.L."/>
            <person name="Fitzpatrick D.A."/>
            <person name="Frisvad J.C."/>
            <person name="Nielsen K.L."/>
        </authorList>
    </citation>
    <scope>NUCLEOTIDE SEQUENCE</scope>
    <source>
        <strain evidence="10">IBT 30069</strain>
    </source>
</reference>
<dbReference type="EMBL" id="JAPQKH010000005">
    <property type="protein sequence ID" value="KAJ5096937.1"/>
    <property type="molecule type" value="Genomic_DNA"/>
</dbReference>
<evidence type="ECO:0000313" key="10">
    <source>
        <dbReference type="EMBL" id="KAJ5096937.1"/>
    </source>
</evidence>
<dbReference type="InterPro" id="IPR050364">
    <property type="entry name" value="Cytochrome_P450_fung"/>
</dbReference>
<reference evidence="10" key="1">
    <citation type="submission" date="2022-11" db="EMBL/GenBank/DDBJ databases">
        <authorList>
            <person name="Petersen C."/>
        </authorList>
    </citation>
    <scope>NUCLEOTIDE SEQUENCE</scope>
    <source>
        <strain evidence="10">IBT 30069</strain>
    </source>
</reference>
<dbReference type="PANTHER" id="PTHR46300">
    <property type="entry name" value="P450, PUTATIVE (EUROFUNG)-RELATED-RELATED"/>
    <property type="match status" value="1"/>
</dbReference>
<dbReference type="PANTHER" id="PTHR46300:SF1">
    <property type="entry name" value="P450, PUTATIVE (EUROFUNG)-RELATED"/>
    <property type="match status" value="1"/>
</dbReference>
<feature type="binding site" description="axial binding residue" evidence="8">
    <location>
        <position position="376"/>
    </location>
    <ligand>
        <name>heme</name>
        <dbReference type="ChEBI" id="CHEBI:30413"/>
    </ligand>
    <ligandPart>
        <name>Fe</name>
        <dbReference type="ChEBI" id="CHEBI:18248"/>
    </ligandPart>
</feature>
<dbReference type="OrthoDB" id="1470350at2759"/>
<comment type="cofactor">
    <cofactor evidence="1 8">
        <name>heme</name>
        <dbReference type="ChEBI" id="CHEBI:30413"/>
    </cofactor>
</comment>
<dbReference type="InterPro" id="IPR017972">
    <property type="entry name" value="Cyt_P450_CS"/>
</dbReference>
<dbReference type="InterPro" id="IPR002401">
    <property type="entry name" value="Cyt_P450_E_grp-I"/>
</dbReference>
<evidence type="ECO:0000256" key="3">
    <source>
        <dbReference type="ARBA" id="ARBA00022617"/>
    </source>
</evidence>
<dbReference type="GO" id="GO:0043386">
    <property type="term" value="P:mycotoxin biosynthetic process"/>
    <property type="evidence" value="ECO:0007669"/>
    <property type="project" value="UniProtKB-ARBA"/>
</dbReference>
<keyword evidence="11" id="KW-1185">Reference proteome</keyword>
<dbReference type="Gene3D" id="1.10.630.10">
    <property type="entry name" value="Cytochrome P450"/>
    <property type="match status" value="1"/>
</dbReference>
<dbReference type="CDD" id="cd11065">
    <property type="entry name" value="CYP64-like"/>
    <property type="match status" value="1"/>
</dbReference>
<dbReference type="AlphaFoldDB" id="A0A9W9FBI0"/>
<evidence type="ECO:0000313" key="11">
    <source>
        <dbReference type="Proteomes" id="UP001149165"/>
    </source>
</evidence>
<comment type="caution">
    <text evidence="10">The sequence shown here is derived from an EMBL/GenBank/DDBJ whole genome shotgun (WGS) entry which is preliminary data.</text>
</comment>
<evidence type="ECO:0000256" key="8">
    <source>
        <dbReference type="PIRSR" id="PIRSR602401-1"/>
    </source>
</evidence>
<dbReference type="GO" id="GO:0020037">
    <property type="term" value="F:heme binding"/>
    <property type="evidence" value="ECO:0007669"/>
    <property type="project" value="InterPro"/>
</dbReference>
<evidence type="ECO:0000256" key="9">
    <source>
        <dbReference type="RuleBase" id="RU000461"/>
    </source>
</evidence>
<keyword evidence="6 8" id="KW-0408">Iron</keyword>
<dbReference type="GO" id="GO:0005506">
    <property type="term" value="F:iron ion binding"/>
    <property type="evidence" value="ECO:0007669"/>
    <property type="project" value="InterPro"/>
</dbReference>
<evidence type="ECO:0000256" key="5">
    <source>
        <dbReference type="ARBA" id="ARBA00023002"/>
    </source>
</evidence>
<dbReference type="InterPro" id="IPR001128">
    <property type="entry name" value="Cyt_P450"/>
</dbReference>
<comment type="similarity">
    <text evidence="2 9">Belongs to the cytochrome P450 family.</text>
</comment>
<dbReference type="SUPFAM" id="SSF48264">
    <property type="entry name" value="Cytochrome P450"/>
    <property type="match status" value="1"/>
</dbReference>
<protein>
    <submittedName>
        <fullName evidence="10">Cytochrome P450</fullName>
    </submittedName>
</protein>
<dbReference type="GO" id="GO:0004497">
    <property type="term" value="F:monooxygenase activity"/>
    <property type="evidence" value="ECO:0007669"/>
    <property type="project" value="UniProtKB-KW"/>
</dbReference>
<keyword evidence="3 8" id="KW-0349">Heme</keyword>
<organism evidence="10 11">
    <name type="scientific">Penicillium angulare</name>
    <dbReference type="NCBI Taxonomy" id="116970"/>
    <lineage>
        <taxon>Eukaryota</taxon>
        <taxon>Fungi</taxon>
        <taxon>Dikarya</taxon>
        <taxon>Ascomycota</taxon>
        <taxon>Pezizomycotina</taxon>
        <taxon>Eurotiomycetes</taxon>
        <taxon>Eurotiomycetidae</taxon>
        <taxon>Eurotiales</taxon>
        <taxon>Aspergillaceae</taxon>
        <taxon>Penicillium</taxon>
    </lineage>
</organism>
<sequence>MLNQRPIEIMQNWHQKYGTMVAFRYGHQLAISVGSLDIAQDLMGKRGAIYSSRPRFIIASERMTSRFNSAIIPYGKQWQNQHRIMNSVLDFSVVNRYNSLEDMESKQTLVELLGSNDFEASISRYACSIVMTLGYGIRVEDTNNEIPAKLLEINAHPFEAIGNNFYRAVELFPILDRLPGFLAPWKKLSAKVECETTEFHMKNLEIGKSSPTWNWVKNALNSKAGSQVSSKELAYVIGTLEQAGFEAIITVLRLLIKAIVLHPHCLKEAQRELDQVVGPDRLPSFDDLPRLPYIKAIINEAMRWQPPTPFAIPHATTQDDEYMGYRIPNGTVIIPNIWVMSYDPKIFPKPYEFRPERWIQNPDLEHSPFGFGRRICPGRHLAWSSIFILMARLMWAYNITYAHKDGKRIEIDPWDINLTFTAASRPFEASSQVRDQKKQDIIERDWKNVCKDTTEILEEIRLKKAV</sequence>
<proteinExistence type="inferred from homology"/>
<name>A0A9W9FBI0_9EURO</name>
<dbReference type="Proteomes" id="UP001149165">
    <property type="component" value="Unassembled WGS sequence"/>
</dbReference>
<gene>
    <name evidence="10" type="ORF">N7456_007658</name>
</gene>
<dbReference type="PRINTS" id="PR00385">
    <property type="entry name" value="P450"/>
</dbReference>
<dbReference type="Pfam" id="PF00067">
    <property type="entry name" value="p450"/>
    <property type="match status" value="1"/>
</dbReference>
<evidence type="ECO:0000256" key="6">
    <source>
        <dbReference type="ARBA" id="ARBA00023004"/>
    </source>
</evidence>
<dbReference type="PRINTS" id="PR00463">
    <property type="entry name" value="EP450I"/>
</dbReference>
<evidence type="ECO:0000256" key="2">
    <source>
        <dbReference type="ARBA" id="ARBA00010617"/>
    </source>
</evidence>
<dbReference type="PROSITE" id="PS00086">
    <property type="entry name" value="CYTOCHROME_P450"/>
    <property type="match status" value="1"/>
</dbReference>
<evidence type="ECO:0000256" key="7">
    <source>
        <dbReference type="ARBA" id="ARBA00023033"/>
    </source>
</evidence>
<keyword evidence="5 9" id="KW-0560">Oxidoreductase</keyword>
<evidence type="ECO:0000256" key="4">
    <source>
        <dbReference type="ARBA" id="ARBA00022723"/>
    </source>
</evidence>
<keyword evidence="7 9" id="KW-0503">Monooxygenase</keyword>
<dbReference type="InterPro" id="IPR036396">
    <property type="entry name" value="Cyt_P450_sf"/>
</dbReference>
<dbReference type="GO" id="GO:0016705">
    <property type="term" value="F:oxidoreductase activity, acting on paired donors, with incorporation or reduction of molecular oxygen"/>
    <property type="evidence" value="ECO:0007669"/>
    <property type="project" value="InterPro"/>
</dbReference>
<keyword evidence="4 8" id="KW-0479">Metal-binding</keyword>
<accession>A0A9W9FBI0</accession>
<evidence type="ECO:0000256" key="1">
    <source>
        <dbReference type="ARBA" id="ARBA00001971"/>
    </source>
</evidence>